<dbReference type="InterPro" id="IPR033946">
    <property type="entry name" value="Ubiquinol_oxase_su3_dom"/>
</dbReference>
<evidence type="ECO:0000256" key="18">
    <source>
        <dbReference type="SAM" id="MobiDB-lite"/>
    </source>
</evidence>
<dbReference type="Pfam" id="PF00510">
    <property type="entry name" value="COX3"/>
    <property type="match status" value="1"/>
</dbReference>
<feature type="transmembrane region" description="Helical" evidence="19">
    <location>
        <begin position="53"/>
        <end position="73"/>
    </location>
</feature>
<evidence type="ECO:0000256" key="7">
    <source>
        <dbReference type="ARBA" id="ARBA00022692"/>
    </source>
</evidence>
<evidence type="ECO:0000256" key="16">
    <source>
        <dbReference type="ARBA" id="ARBA00032717"/>
    </source>
</evidence>
<dbReference type="InterPro" id="IPR035973">
    <property type="entry name" value="Cyt_c_oxidase_su3-like_sf"/>
</dbReference>
<evidence type="ECO:0000256" key="2">
    <source>
        <dbReference type="ARBA" id="ARBA00010581"/>
    </source>
</evidence>
<dbReference type="EMBL" id="CAJPUY010000005">
    <property type="protein sequence ID" value="CAG2136502.1"/>
    <property type="molecule type" value="Genomic_DNA"/>
</dbReference>
<evidence type="ECO:0000256" key="14">
    <source>
        <dbReference type="ARBA" id="ARBA00031884"/>
    </source>
</evidence>
<dbReference type="AlphaFoldDB" id="A0A916IQX5"/>
<keyword evidence="8" id="KW-0249">Electron transport</keyword>
<dbReference type="InterPro" id="IPR024791">
    <property type="entry name" value="Cyt_c/ubiquinol_Oxase_su3"/>
</dbReference>
<dbReference type="SUPFAM" id="SSF81452">
    <property type="entry name" value="Cytochrome c oxidase subunit III-like"/>
    <property type="match status" value="1"/>
</dbReference>
<dbReference type="GO" id="GO:0005886">
    <property type="term" value="C:plasma membrane"/>
    <property type="evidence" value="ECO:0007669"/>
    <property type="project" value="UniProtKB-SubCell"/>
</dbReference>
<evidence type="ECO:0000313" key="21">
    <source>
        <dbReference type="EMBL" id="CAG2136502.1"/>
    </source>
</evidence>
<evidence type="ECO:0000256" key="5">
    <source>
        <dbReference type="ARBA" id="ARBA00022448"/>
    </source>
</evidence>
<evidence type="ECO:0000256" key="6">
    <source>
        <dbReference type="ARBA" id="ARBA00022475"/>
    </source>
</evidence>
<feature type="transmembrane region" description="Helical" evidence="19">
    <location>
        <begin position="93"/>
        <end position="112"/>
    </location>
</feature>
<dbReference type="CDD" id="cd02863">
    <property type="entry name" value="Ubiquinol_oxidase_III"/>
    <property type="match status" value="1"/>
</dbReference>
<keyword evidence="11 19" id="KW-0472">Membrane</keyword>
<proteinExistence type="inferred from homology"/>
<evidence type="ECO:0000256" key="3">
    <source>
        <dbReference type="ARBA" id="ARBA00011700"/>
    </source>
</evidence>
<sequence>MPDTAAPFPAGRAQAVPSAPPPAVQSGHGTEEGELRFYMTSEYHVPNGTLLGFWVYLMSDCLIFACLFAAYGVLGRNYAGGPTGAELFDLPLVALNTSFLLLSSITYGFAMLQMQQGRVGGTQGWLAITGLLGAAFLGVEIFEFVHLVGEGAGPWRSGFLTSFFSLVSTHGLHVTFGTIWLITLMVQVSRHGLISENRRRLMCLSMFWHFLDVVWIGVFTFVYLMGVLP</sequence>
<comment type="subcellular location">
    <subcellularLocation>
        <location evidence="1 17">Cell membrane</location>
        <topology evidence="1 17">Multi-pass membrane protein</topology>
    </subcellularLocation>
</comment>
<dbReference type="GO" id="GO:0004129">
    <property type="term" value="F:cytochrome-c oxidase activity"/>
    <property type="evidence" value="ECO:0007669"/>
    <property type="project" value="InterPro"/>
</dbReference>
<dbReference type="Proteomes" id="UP000672934">
    <property type="component" value="Unassembled WGS sequence"/>
</dbReference>
<evidence type="ECO:0000313" key="22">
    <source>
        <dbReference type="Proteomes" id="UP000672934"/>
    </source>
</evidence>
<feature type="domain" description="Heme-copper oxidase subunit III family profile" evidence="20">
    <location>
        <begin position="32"/>
        <end position="227"/>
    </location>
</feature>
<dbReference type="InterPro" id="IPR014206">
    <property type="entry name" value="Cyt_c_ubiqinol_oxidase_su3"/>
</dbReference>
<evidence type="ECO:0000256" key="13">
    <source>
        <dbReference type="ARBA" id="ARBA00030072"/>
    </source>
</evidence>
<dbReference type="FunFam" id="1.20.120.80:FF:000001">
    <property type="entry name" value="Cytochrome (Ubi)quinol oxidase subunit III"/>
    <property type="match status" value="1"/>
</dbReference>
<keyword evidence="5" id="KW-0813">Transport</keyword>
<dbReference type="NCBIfam" id="TIGR02842">
    <property type="entry name" value="CyoC"/>
    <property type="match status" value="1"/>
</dbReference>
<dbReference type="PANTHER" id="PTHR11403:SF2">
    <property type="entry name" value="CYTOCHROME BO(3) UBIQUINOL OXIDASE SUBUNIT 3"/>
    <property type="match status" value="1"/>
</dbReference>
<comment type="similarity">
    <text evidence="2 17">Belongs to the cytochrome c oxidase subunit 3 family.</text>
</comment>
<dbReference type="InterPro" id="IPR013833">
    <property type="entry name" value="Cyt_c_oxidase_su3_a-hlx"/>
</dbReference>
<evidence type="ECO:0000256" key="8">
    <source>
        <dbReference type="ARBA" id="ARBA00022982"/>
    </source>
</evidence>
<evidence type="ECO:0000259" key="20">
    <source>
        <dbReference type="PROSITE" id="PS50253"/>
    </source>
</evidence>
<dbReference type="PANTHER" id="PTHR11403">
    <property type="entry name" value="CYTOCHROME C OXIDASE SUBUNIT III"/>
    <property type="match status" value="1"/>
</dbReference>
<dbReference type="Gene3D" id="1.20.120.80">
    <property type="entry name" value="Cytochrome c oxidase, subunit III, four-helix bundle"/>
    <property type="match status" value="1"/>
</dbReference>
<evidence type="ECO:0000256" key="15">
    <source>
        <dbReference type="ARBA" id="ARBA00032189"/>
    </source>
</evidence>
<comment type="function">
    <text evidence="12">Cytochrome bo(3) ubiquinol terminal oxidase is the component of the aerobic respiratory chain of E.coli that predominates when cells are grown at high aeration. Has proton pump activity across the membrane in addition to electron transfer, pumping 2 protons/electron.</text>
</comment>
<evidence type="ECO:0000256" key="9">
    <source>
        <dbReference type="ARBA" id="ARBA00022989"/>
    </source>
</evidence>
<keyword evidence="6" id="KW-1003">Cell membrane</keyword>
<dbReference type="GO" id="GO:0009486">
    <property type="term" value="F:cytochrome bo3 ubiquinol oxidase activity"/>
    <property type="evidence" value="ECO:0007669"/>
    <property type="project" value="InterPro"/>
</dbReference>
<keyword evidence="7 17" id="KW-0812">Transmembrane</keyword>
<evidence type="ECO:0000256" key="4">
    <source>
        <dbReference type="ARBA" id="ARBA00014687"/>
    </source>
</evidence>
<reference evidence="21" key="1">
    <citation type="submission" date="2021-03" db="EMBL/GenBank/DDBJ databases">
        <authorList>
            <person name="Peeters C."/>
        </authorList>
    </citation>
    <scope>NUCLEOTIDE SEQUENCE</scope>
    <source>
        <strain evidence="21">LMG 31506</strain>
    </source>
</reference>
<comment type="caution">
    <text evidence="21">The sequence shown here is derived from an EMBL/GenBank/DDBJ whole genome shotgun (WGS) entry which is preliminary data.</text>
</comment>
<dbReference type="GO" id="GO:0019646">
    <property type="term" value="P:aerobic electron transport chain"/>
    <property type="evidence" value="ECO:0007669"/>
    <property type="project" value="InterPro"/>
</dbReference>
<organism evidence="21 22">
    <name type="scientific">Cupriavidus yeoncheonensis</name>
    <dbReference type="NCBI Taxonomy" id="1462994"/>
    <lineage>
        <taxon>Bacteria</taxon>
        <taxon>Pseudomonadati</taxon>
        <taxon>Pseudomonadota</taxon>
        <taxon>Betaproteobacteria</taxon>
        <taxon>Burkholderiales</taxon>
        <taxon>Burkholderiaceae</taxon>
        <taxon>Cupriavidus</taxon>
    </lineage>
</organism>
<dbReference type="InterPro" id="IPR000298">
    <property type="entry name" value="Cyt_c_oxidase-like_su3"/>
</dbReference>
<accession>A0A916IQX5</accession>
<gene>
    <name evidence="21" type="primary">cyoC_1</name>
    <name evidence="21" type="ORF">LMG31506_01676</name>
</gene>
<evidence type="ECO:0000256" key="17">
    <source>
        <dbReference type="RuleBase" id="RU003376"/>
    </source>
</evidence>
<evidence type="ECO:0000256" key="12">
    <source>
        <dbReference type="ARBA" id="ARBA00025694"/>
    </source>
</evidence>
<dbReference type="PROSITE" id="PS50253">
    <property type="entry name" value="COX3"/>
    <property type="match status" value="1"/>
</dbReference>
<feature type="region of interest" description="Disordered" evidence="18">
    <location>
        <begin position="1"/>
        <end position="29"/>
    </location>
</feature>
<evidence type="ECO:0000256" key="10">
    <source>
        <dbReference type="ARBA" id="ARBA00023002"/>
    </source>
</evidence>
<evidence type="ECO:0000256" key="19">
    <source>
        <dbReference type="SAM" id="Phobius"/>
    </source>
</evidence>
<feature type="transmembrane region" description="Helical" evidence="19">
    <location>
        <begin position="162"/>
        <end position="186"/>
    </location>
</feature>
<evidence type="ECO:0000256" key="11">
    <source>
        <dbReference type="ARBA" id="ARBA00023136"/>
    </source>
</evidence>
<name>A0A916IQX5_9BURK</name>
<keyword evidence="10" id="KW-0560">Oxidoreductase</keyword>
<comment type="subunit">
    <text evidence="3">Heterooctamer of two A chains, two B chains, two C chains and two D chains.</text>
</comment>
<keyword evidence="22" id="KW-1185">Reference proteome</keyword>
<keyword evidence="9 19" id="KW-1133">Transmembrane helix</keyword>
<evidence type="ECO:0000256" key="1">
    <source>
        <dbReference type="ARBA" id="ARBA00004651"/>
    </source>
</evidence>
<protein>
    <recommendedName>
        <fullName evidence="4">Cytochrome bo(3) ubiquinol oxidase subunit 3</fullName>
    </recommendedName>
    <alternativeName>
        <fullName evidence="15">Cytochrome o ubiquinol oxidase subunit 3</fullName>
    </alternativeName>
    <alternativeName>
        <fullName evidence="13">Oxidase bo(3) subunit 3</fullName>
    </alternativeName>
    <alternativeName>
        <fullName evidence="16">Ubiquinol oxidase polypeptide III</fullName>
    </alternativeName>
    <alternativeName>
        <fullName evidence="14">Ubiquinol oxidase subunit 3</fullName>
    </alternativeName>
</protein>
<feature type="transmembrane region" description="Helical" evidence="19">
    <location>
        <begin position="124"/>
        <end position="142"/>
    </location>
</feature>
<dbReference type="RefSeq" id="WP_211946659.1">
    <property type="nucleotide sequence ID" value="NZ_CAJPUY010000005.1"/>
</dbReference>
<feature type="transmembrane region" description="Helical" evidence="19">
    <location>
        <begin position="207"/>
        <end position="228"/>
    </location>
</feature>